<comment type="caution">
    <text evidence="3">The sequence shown here is derived from an EMBL/GenBank/DDBJ whole genome shotgun (WGS) entry which is preliminary data.</text>
</comment>
<accession>A0A444LJX1</accession>
<evidence type="ECO:0000256" key="1">
    <source>
        <dbReference type="SAM" id="MobiDB-lite"/>
    </source>
</evidence>
<evidence type="ECO:0000313" key="3">
    <source>
        <dbReference type="EMBL" id="RWX79291.1"/>
    </source>
</evidence>
<dbReference type="RefSeq" id="WP_128443265.1">
    <property type="nucleotide sequence ID" value="NZ_SBIP01000002.1"/>
</dbReference>
<evidence type="ECO:0000256" key="2">
    <source>
        <dbReference type="SAM" id="Phobius"/>
    </source>
</evidence>
<sequence length="75" mass="7705">MNEADDMTNRSNGKVLVVALVIVLAIGALGYFVGMMPATAPSNPPDRAGTETRLPAGPADPRTQAPTSSVDPSKP</sequence>
<keyword evidence="2" id="KW-1133">Transmembrane helix</keyword>
<keyword evidence="2" id="KW-0472">Membrane</keyword>
<name>A0A444LJX1_9HYPH</name>
<evidence type="ECO:0000313" key="4">
    <source>
        <dbReference type="Proteomes" id="UP000287687"/>
    </source>
</evidence>
<organism evidence="3 4">
    <name type="scientific">Neorhizobium lilium</name>
    <dbReference type="NCBI Taxonomy" id="2503024"/>
    <lineage>
        <taxon>Bacteria</taxon>
        <taxon>Pseudomonadati</taxon>
        <taxon>Pseudomonadota</taxon>
        <taxon>Alphaproteobacteria</taxon>
        <taxon>Hyphomicrobiales</taxon>
        <taxon>Rhizobiaceae</taxon>
        <taxon>Rhizobium/Agrobacterium group</taxon>
        <taxon>Neorhizobium</taxon>
    </lineage>
</organism>
<keyword evidence="4" id="KW-1185">Reference proteome</keyword>
<dbReference type="OrthoDB" id="9974055at2"/>
<reference evidence="3 4" key="1">
    <citation type="submission" date="2019-01" db="EMBL/GenBank/DDBJ databases">
        <title>The draft genome of Rhizobium sp. 24NR.</title>
        <authorList>
            <person name="Liu L."/>
            <person name="Liang L."/>
            <person name="Shi S."/>
            <person name="Xu L."/>
            <person name="Wang X."/>
            <person name="Li L."/>
            <person name="Zhang X."/>
        </authorList>
    </citation>
    <scope>NUCLEOTIDE SEQUENCE [LARGE SCALE GENOMIC DNA]</scope>
    <source>
        <strain evidence="3 4">24NR</strain>
    </source>
</reference>
<feature type="compositionally biased region" description="Polar residues" evidence="1">
    <location>
        <begin position="64"/>
        <end position="75"/>
    </location>
</feature>
<dbReference type="EMBL" id="SBIP01000002">
    <property type="protein sequence ID" value="RWX79291.1"/>
    <property type="molecule type" value="Genomic_DNA"/>
</dbReference>
<dbReference type="AlphaFoldDB" id="A0A444LJX1"/>
<keyword evidence="2" id="KW-0812">Transmembrane</keyword>
<feature type="transmembrane region" description="Helical" evidence="2">
    <location>
        <begin position="15"/>
        <end position="34"/>
    </location>
</feature>
<dbReference type="Proteomes" id="UP000287687">
    <property type="component" value="Unassembled WGS sequence"/>
</dbReference>
<protein>
    <submittedName>
        <fullName evidence="3">Uncharacterized protein</fullName>
    </submittedName>
</protein>
<proteinExistence type="predicted"/>
<gene>
    <name evidence="3" type="ORF">EPK99_12115</name>
</gene>
<feature type="region of interest" description="Disordered" evidence="1">
    <location>
        <begin position="36"/>
        <end position="75"/>
    </location>
</feature>